<keyword evidence="1" id="KW-1133">Transmembrane helix</keyword>
<feature type="transmembrane region" description="Helical" evidence="1">
    <location>
        <begin position="14"/>
        <end position="36"/>
    </location>
</feature>
<dbReference type="Proteomes" id="UP001155182">
    <property type="component" value="Unassembled WGS sequence"/>
</dbReference>
<dbReference type="EMBL" id="JAMWYS010000003">
    <property type="protein sequence ID" value="MCO4291453.1"/>
    <property type="molecule type" value="Genomic_DNA"/>
</dbReference>
<name>A0A9X2F468_9SPHI</name>
<keyword evidence="3" id="KW-1185">Reference proteome</keyword>
<comment type="caution">
    <text evidence="2">The sequence shown here is derived from an EMBL/GenBank/DDBJ whole genome shotgun (WGS) entry which is preliminary data.</text>
</comment>
<dbReference type="RefSeq" id="WP_252585687.1">
    <property type="nucleotide sequence ID" value="NZ_JAMWYS010000003.1"/>
</dbReference>
<reference evidence="2" key="1">
    <citation type="submission" date="2022-06" db="EMBL/GenBank/DDBJ databases">
        <title>Solitalea sp. MAHUQ-68 isolated from rhizospheric soil.</title>
        <authorList>
            <person name="Huq M.A."/>
        </authorList>
    </citation>
    <scope>NUCLEOTIDE SEQUENCE</scope>
    <source>
        <strain evidence="2">MAHUQ-68</strain>
    </source>
</reference>
<protein>
    <submittedName>
        <fullName evidence="2">Uncharacterized protein</fullName>
    </submittedName>
</protein>
<organism evidence="2 3">
    <name type="scientific">Solitalea agri</name>
    <dbReference type="NCBI Taxonomy" id="2953739"/>
    <lineage>
        <taxon>Bacteria</taxon>
        <taxon>Pseudomonadati</taxon>
        <taxon>Bacteroidota</taxon>
        <taxon>Sphingobacteriia</taxon>
        <taxon>Sphingobacteriales</taxon>
        <taxon>Sphingobacteriaceae</taxon>
        <taxon>Solitalea</taxon>
    </lineage>
</organism>
<gene>
    <name evidence="2" type="ORF">NF867_01075</name>
</gene>
<keyword evidence="1" id="KW-0472">Membrane</keyword>
<keyword evidence="1" id="KW-0812">Transmembrane</keyword>
<sequence>MSIYLTLTPSRYKFYLYLLVNMAISLCVIFCVNVLLYRLGVSVYEKIHISGGVFLVSIITELRKDRIEEVIVDREKKILTINYYRPFVGKDSINFQFEELIYQMSSFNWFGKRTYTIIFEKKWGPMFRLNSLKDNFSSEMIVDINNKLKEEINK</sequence>
<proteinExistence type="predicted"/>
<evidence type="ECO:0000313" key="3">
    <source>
        <dbReference type="Proteomes" id="UP001155182"/>
    </source>
</evidence>
<evidence type="ECO:0000256" key="1">
    <source>
        <dbReference type="SAM" id="Phobius"/>
    </source>
</evidence>
<evidence type="ECO:0000313" key="2">
    <source>
        <dbReference type="EMBL" id="MCO4291453.1"/>
    </source>
</evidence>
<accession>A0A9X2F468</accession>
<dbReference type="AlphaFoldDB" id="A0A9X2F468"/>